<keyword evidence="2" id="KW-1185">Reference proteome</keyword>
<organism evidence="1 2">
    <name type="scientific">Mastigocoleus testarum BC008</name>
    <dbReference type="NCBI Taxonomy" id="371196"/>
    <lineage>
        <taxon>Bacteria</taxon>
        <taxon>Bacillati</taxon>
        <taxon>Cyanobacteriota</taxon>
        <taxon>Cyanophyceae</taxon>
        <taxon>Nostocales</taxon>
        <taxon>Hapalosiphonaceae</taxon>
        <taxon>Mastigocoleus</taxon>
    </lineage>
</organism>
<dbReference type="RefSeq" id="WP_027845767.1">
    <property type="nucleotide sequence ID" value="NZ_LMTZ01000007.1"/>
</dbReference>
<dbReference type="OrthoDB" id="480149at2"/>
<dbReference type="AlphaFoldDB" id="A0A0V7ZZP7"/>
<dbReference type="SUPFAM" id="SSF53448">
    <property type="entry name" value="Nucleotide-diphospho-sugar transferases"/>
    <property type="match status" value="1"/>
</dbReference>
<dbReference type="InterPro" id="IPR029044">
    <property type="entry name" value="Nucleotide-diphossugar_trans"/>
</dbReference>
<dbReference type="EMBL" id="LMTZ01000007">
    <property type="protein sequence ID" value="KST70028.1"/>
    <property type="molecule type" value="Genomic_DNA"/>
</dbReference>
<accession>A0A0V7ZZP7</accession>
<dbReference type="Proteomes" id="UP000053372">
    <property type="component" value="Unassembled WGS sequence"/>
</dbReference>
<reference evidence="1 2" key="1">
    <citation type="journal article" date="2015" name="Genome Announc.">
        <title>Draft Genome of the Euendolithic (true boring) Cyanobacterium Mastigocoleus testarum strain BC008.</title>
        <authorList>
            <person name="Guida B.S."/>
            <person name="Garcia-Pichel F."/>
        </authorList>
    </citation>
    <scope>NUCLEOTIDE SEQUENCE [LARGE SCALE GENOMIC DNA]</scope>
    <source>
        <strain evidence="1 2">BC008</strain>
    </source>
</reference>
<gene>
    <name evidence="1" type="ORF">BC008_06200</name>
</gene>
<dbReference type="NCBIfam" id="NF045582">
    <property type="entry name" value="Npun_R2823_gen"/>
    <property type="match status" value="1"/>
</dbReference>
<dbReference type="InterPro" id="IPR054619">
    <property type="entry name" value="Npun_R2821-like"/>
</dbReference>
<evidence type="ECO:0000313" key="2">
    <source>
        <dbReference type="Proteomes" id="UP000053372"/>
    </source>
</evidence>
<protein>
    <submittedName>
        <fullName evidence="1">Methionine synthase</fullName>
    </submittedName>
</protein>
<sequence>MTRGVYIVANDYVIDNAIALVNSIRSFDKEIPIILIPFNEQFHNIASTLSHHGGVEVFPDLKLIDEFTQKVQDIFPRNFLALPNKMRKLVAWLGPLDEFIYIDTDIIVFESPNKTLNKLTEYDFICCDYHHVSEGLKNVFSDTVKEKQIFSDSELEDVFNSGYWASKKEVISPEKMEATLRECSVHEEYFDFTKGVTDQPILNYLVLKNISKRHNMVKVSGGAPGSWAGSRHFEEKDRILYDKGKRLEYLHWAGMKIKPGCPYWNVWEHYRYLNESKKEKLKRLMRRIVPFVGV</sequence>
<proteinExistence type="predicted"/>
<dbReference type="Gene3D" id="3.90.550.10">
    <property type="entry name" value="Spore Coat Polysaccharide Biosynthesis Protein SpsA, Chain A"/>
    <property type="match status" value="1"/>
</dbReference>
<name>A0A0V7ZZP7_9CYAN</name>
<evidence type="ECO:0000313" key="1">
    <source>
        <dbReference type="EMBL" id="KST70028.1"/>
    </source>
</evidence>
<comment type="caution">
    <text evidence="1">The sequence shown here is derived from an EMBL/GenBank/DDBJ whole genome shotgun (WGS) entry which is preliminary data.</text>
</comment>